<name>D8MBI6_BLAHO</name>
<accession>D8MBI6</accession>
<feature type="transmembrane region" description="Helical" evidence="1">
    <location>
        <begin position="67"/>
        <end position="86"/>
    </location>
</feature>
<gene>
    <name evidence="2" type="ORF">GSBLH_T00005027001</name>
</gene>
<dbReference type="EMBL" id="FN668691">
    <property type="protein sequence ID" value="CBK25425.2"/>
    <property type="molecule type" value="Genomic_DNA"/>
</dbReference>
<dbReference type="Proteomes" id="UP000008312">
    <property type="component" value="Unassembled WGS sequence"/>
</dbReference>
<keyword evidence="1" id="KW-1133">Transmembrane helix</keyword>
<sequence>MQLKIKGILTTVRAELEAGVSKALTPFSRLGFSAGIGLAGVELKWKYQRGSVAFAIPVVLSRSWRPLAVALASAVTAFTAGILWIAEKSPLGAQSEA</sequence>
<evidence type="ECO:0000313" key="3">
    <source>
        <dbReference type="Proteomes" id="UP000008312"/>
    </source>
</evidence>
<protein>
    <submittedName>
        <fullName evidence="2">Uncharacterized protein</fullName>
    </submittedName>
</protein>
<evidence type="ECO:0000256" key="1">
    <source>
        <dbReference type="SAM" id="Phobius"/>
    </source>
</evidence>
<dbReference type="AlphaFoldDB" id="D8MBI6"/>
<reference evidence="2" key="1">
    <citation type="submission" date="2010-02" db="EMBL/GenBank/DDBJ databases">
        <title>Sequencing and annotation of the Blastocystis hominis genome.</title>
        <authorList>
            <person name="Wincker P."/>
        </authorList>
    </citation>
    <scope>NUCLEOTIDE SEQUENCE</scope>
    <source>
        <strain evidence="2">Singapore isolate B</strain>
    </source>
</reference>
<dbReference type="GeneID" id="24922010"/>
<keyword evidence="1" id="KW-0472">Membrane</keyword>
<evidence type="ECO:0000313" key="2">
    <source>
        <dbReference type="EMBL" id="CBK25425.2"/>
    </source>
</evidence>
<keyword evidence="3" id="KW-1185">Reference proteome</keyword>
<proteinExistence type="predicted"/>
<organism evidence="2">
    <name type="scientific">Blastocystis hominis</name>
    <dbReference type="NCBI Taxonomy" id="12968"/>
    <lineage>
        <taxon>Eukaryota</taxon>
        <taxon>Sar</taxon>
        <taxon>Stramenopiles</taxon>
        <taxon>Bigyra</taxon>
        <taxon>Opalozoa</taxon>
        <taxon>Opalinata</taxon>
        <taxon>Blastocystidae</taxon>
        <taxon>Blastocystis</taxon>
    </lineage>
</organism>
<dbReference type="InParanoid" id="D8MBI6"/>
<dbReference type="RefSeq" id="XP_012899473.1">
    <property type="nucleotide sequence ID" value="XM_013044019.1"/>
</dbReference>
<keyword evidence="1" id="KW-0812">Transmembrane</keyword>